<reference evidence="2 3" key="1">
    <citation type="journal article" date="2018" name="Front. Microbiol.">
        <title>Genome-Wide Analysis of Corynespora cassiicola Leaf Fall Disease Putative Effectors.</title>
        <authorList>
            <person name="Lopez D."/>
            <person name="Ribeiro S."/>
            <person name="Label P."/>
            <person name="Fumanal B."/>
            <person name="Venisse J.S."/>
            <person name="Kohler A."/>
            <person name="de Oliveira R.R."/>
            <person name="Labutti K."/>
            <person name="Lipzen A."/>
            <person name="Lail K."/>
            <person name="Bauer D."/>
            <person name="Ohm R.A."/>
            <person name="Barry K.W."/>
            <person name="Spatafora J."/>
            <person name="Grigoriev I.V."/>
            <person name="Martin F.M."/>
            <person name="Pujade-Renaud V."/>
        </authorList>
    </citation>
    <scope>NUCLEOTIDE SEQUENCE [LARGE SCALE GENOMIC DNA]</scope>
    <source>
        <strain evidence="2 3">Philippines</strain>
    </source>
</reference>
<sequence length="212" mass="21955">MSSDLKTTAVASESGSRFVDYENYSSIYSRHEDEDFSIFSNNVITEHESILGYTKSSFGPIPILDIDDNSTAGLTSTYNSISVTKPVSSITKPSGILSTASTLTTLSESCSTIYLTASETIIPPLPKPGNIGVIAGGVVGDSDDVILLVIGAIFVIRRTRVGGKNGGGEFAGGLPILAPEQASGGGGVQNMNTNTSSSLGLPEIVSSGRTVR</sequence>
<gene>
    <name evidence="2" type="ORF">BS50DRAFT_582208</name>
</gene>
<keyword evidence="3" id="KW-1185">Reference proteome</keyword>
<name>A0A2T2PD26_CORCC</name>
<proteinExistence type="predicted"/>
<evidence type="ECO:0000313" key="3">
    <source>
        <dbReference type="Proteomes" id="UP000240883"/>
    </source>
</evidence>
<feature type="region of interest" description="Disordered" evidence="1">
    <location>
        <begin position="183"/>
        <end position="212"/>
    </location>
</feature>
<accession>A0A2T2PD26</accession>
<dbReference type="Proteomes" id="UP000240883">
    <property type="component" value="Unassembled WGS sequence"/>
</dbReference>
<dbReference type="EMBL" id="KZ678128">
    <property type="protein sequence ID" value="PSN75534.1"/>
    <property type="molecule type" value="Genomic_DNA"/>
</dbReference>
<organism evidence="2 3">
    <name type="scientific">Corynespora cassiicola Philippines</name>
    <dbReference type="NCBI Taxonomy" id="1448308"/>
    <lineage>
        <taxon>Eukaryota</taxon>
        <taxon>Fungi</taxon>
        <taxon>Dikarya</taxon>
        <taxon>Ascomycota</taxon>
        <taxon>Pezizomycotina</taxon>
        <taxon>Dothideomycetes</taxon>
        <taxon>Pleosporomycetidae</taxon>
        <taxon>Pleosporales</taxon>
        <taxon>Corynesporascaceae</taxon>
        <taxon>Corynespora</taxon>
    </lineage>
</organism>
<evidence type="ECO:0000256" key="1">
    <source>
        <dbReference type="SAM" id="MobiDB-lite"/>
    </source>
</evidence>
<dbReference type="AlphaFoldDB" id="A0A2T2PD26"/>
<protein>
    <submittedName>
        <fullName evidence="2">Uncharacterized protein</fullName>
    </submittedName>
</protein>
<evidence type="ECO:0000313" key="2">
    <source>
        <dbReference type="EMBL" id="PSN75534.1"/>
    </source>
</evidence>
<feature type="compositionally biased region" description="Polar residues" evidence="1">
    <location>
        <begin position="189"/>
        <end position="199"/>
    </location>
</feature>